<evidence type="ECO:0000313" key="2">
    <source>
        <dbReference type="Proteomes" id="UP000001798"/>
    </source>
</evidence>
<protein>
    <submittedName>
        <fullName evidence="1">Uncharacterized protein</fullName>
    </submittedName>
</protein>
<sequence length="176" mass="20744">MMEVKNNAHMAHLNEIRRAFLHRFMSAPTIGPKQIKDFEETVEKLPLVRYYGGLPEMDSPWYPFLFAVSNGRIVHKPPHALERLGLLIRKTQYLVRVEVSFWVIFLVESIDNDGRLIFVEIDRHFLRPLESAVLPEWLQGMFFPNAGKELEWICDDFGQKSHFKCSPWSRALTSWW</sequence>
<reference evidence="1 2" key="1">
    <citation type="journal article" date="2011" name="PLoS Genet.">
        <title>Genomic analysis of the necrotrophic fungal pathogens Sclerotinia sclerotiorum and Botrytis cinerea.</title>
        <authorList>
            <person name="Amselem J."/>
            <person name="Cuomo C.A."/>
            <person name="van Kan J.A."/>
            <person name="Viaud M."/>
            <person name="Benito E.P."/>
            <person name="Couloux A."/>
            <person name="Coutinho P.M."/>
            <person name="de Vries R.P."/>
            <person name="Dyer P.S."/>
            <person name="Fillinger S."/>
            <person name="Fournier E."/>
            <person name="Gout L."/>
            <person name="Hahn M."/>
            <person name="Kohn L."/>
            <person name="Lapalu N."/>
            <person name="Plummer K.M."/>
            <person name="Pradier J.M."/>
            <person name="Quevillon E."/>
            <person name="Sharon A."/>
            <person name="Simon A."/>
            <person name="ten Have A."/>
            <person name="Tudzynski B."/>
            <person name="Tudzynski P."/>
            <person name="Wincker P."/>
            <person name="Andrew M."/>
            <person name="Anthouard V."/>
            <person name="Beever R.E."/>
            <person name="Beffa R."/>
            <person name="Benoit I."/>
            <person name="Bouzid O."/>
            <person name="Brault B."/>
            <person name="Chen Z."/>
            <person name="Choquer M."/>
            <person name="Collemare J."/>
            <person name="Cotton P."/>
            <person name="Danchin E.G."/>
            <person name="Da Silva C."/>
            <person name="Gautier A."/>
            <person name="Giraud C."/>
            <person name="Giraud T."/>
            <person name="Gonzalez C."/>
            <person name="Grossetete S."/>
            <person name="Guldener U."/>
            <person name="Henrissat B."/>
            <person name="Howlett B.J."/>
            <person name="Kodira C."/>
            <person name="Kretschmer M."/>
            <person name="Lappartient A."/>
            <person name="Leroch M."/>
            <person name="Levis C."/>
            <person name="Mauceli E."/>
            <person name="Neuveglise C."/>
            <person name="Oeser B."/>
            <person name="Pearson M."/>
            <person name="Poulain J."/>
            <person name="Poussereau N."/>
            <person name="Quesneville H."/>
            <person name="Rascle C."/>
            <person name="Schumacher J."/>
            <person name="Segurens B."/>
            <person name="Sexton A."/>
            <person name="Silva E."/>
            <person name="Sirven C."/>
            <person name="Soanes D.M."/>
            <person name="Talbot N.J."/>
            <person name="Templeton M."/>
            <person name="Yandava C."/>
            <person name="Yarden O."/>
            <person name="Zeng Q."/>
            <person name="Rollins J.A."/>
            <person name="Lebrun M.H."/>
            <person name="Dickman M."/>
        </authorList>
    </citation>
    <scope>NUCLEOTIDE SEQUENCE [LARGE SCALE GENOMIC DNA]</scope>
    <source>
        <strain evidence="1 2">B05.10</strain>
    </source>
</reference>
<dbReference type="OrthoDB" id="3534305at2759"/>
<gene>
    <name evidence="1" type="ORF">BCIN_15g04080</name>
</gene>
<dbReference type="EMBL" id="CP009819">
    <property type="protein sequence ID" value="ATZ57897.1"/>
    <property type="molecule type" value="Genomic_DNA"/>
</dbReference>
<dbReference type="VEuPathDB" id="FungiDB:Bcin15g04080"/>
<evidence type="ECO:0000313" key="1">
    <source>
        <dbReference type="EMBL" id="ATZ57897.1"/>
    </source>
</evidence>
<dbReference type="Proteomes" id="UP000001798">
    <property type="component" value="Chromosome 15"/>
</dbReference>
<proteinExistence type="predicted"/>
<reference evidence="1 2" key="3">
    <citation type="journal article" date="2017" name="Mol. Plant Pathol.">
        <title>A gapless genome sequence of the fungus Botrytis cinerea.</title>
        <authorList>
            <person name="Van Kan J.A."/>
            <person name="Stassen J.H."/>
            <person name="Mosbach A."/>
            <person name="Van Der Lee T.A."/>
            <person name="Faino L."/>
            <person name="Farmer A.D."/>
            <person name="Papasotiriou D.G."/>
            <person name="Zhou S."/>
            <person name="Seidl M.F."/>
            <person name="Cottam E."/>
            <person name="Edel D."/>
            <person name="Hahn M."/>
            <person name="Schwartz D.C."/>
            <person name="Dietrich R.A."/>
            <person name="Widdison S."/>
            <person name="Scalliet G."/>
        </authorList>
    </citation>
    <scope>NUCLEOTIDE SEQUENCE [LARGE SCALE GENOMIC DNA]</scope>
    <source>
        <strain evidence="1 2">B05.10</strain>
    </source>
</reference>
<accession>A0A384K5S3</accession>
<organism evidence="1 2">
    <name type="scientific">Botryotinia fuckeliana (strain B05.10)</name>
    <name type="common">Noble rot fungus</name>
    <name type="synonym">Botrytis cinerea</name>
    <dbReference type="NCBI Taxonomy" id="332648"/>
    <lineage>
        <taxon>Eukaryota</taxon>
        <taxon>Fungi</taxon>
        <taxon>Dikarya</taxon>
        <taxon>Ascomycota</taxon>
        <taxon>Pezizomycotina</taxon>
        <taxon>Leotiomycetes</taxon>
        <taxon>Helotiales</taxon>
        <taxon>Sclerotiniaceae</taxon>
        <taxon>Botrytis</taxon>
    </lineage>
</organism>
<dbReference type="GeneID" id="5426089"/>
<dbReference type="RefSeq" id="XP_001545631.2">
    <property type="nucleotide sequence ID" value="XM_001545581.2"/>
</dbReference>
<dbReference type="KEGG" id="bfu:BCIN_15g04080"/>
<dbReference type="AlphaFoldDB" id="A0A384K5S3"/>
<reference evidence="1 2" key="2">
    <citation type="journal article" date="2012" name="Eukaryot. Cell">
        <title>Genome update of Botrytis cinerea strains B05.10 and T4.</title>
        <authorList>
            <person name="Staats M."/>
            <person name="van Kan J.A."/>
        </authorList>
    </citation>
    <scope>NUCLEOTIDE SEQUENCE [LARGE SCALE GENOMIC DNA]</scope>
    <source>
        <strain evidence="1 2">B05.10</strain>
    </source>
</reference>
<name>A0A384K5S3_BOTFB</name>
<keyword evidence="2" id="KW-1185">Reference proteome</keyword>